<proteinExistence type="predicted"/>
<evidence type="ECO:0008006" key="3">
    <source>
        <dbReference type="Google" id="ProtNLM"/>
    </source>
</evidence>
<dbReference type="InterPro" id="IPR025177">
    <property type="entry name" value="MciZ"/>
</dbReference>
<gene>
    <name evidence="1" type="ORF">PghCCS26_34330</name>
</gene>
<dbReference type="EMBL" id="BTCL01000011">
    <property type="protein sequence ID" value="GMK46304.1"/>
    <property type="molecule type" value="Genomic_DNA"/>
</dbReference>
<dbReference type="Pfam" id="PF13072">
    <property type="entry name" value="MciZ"/>
    <property type="match status" value="1"/>
</dbReference>
<evidence type="ECO:0000313" key="1">
    <source>
        <dbReference type="EMBL" id="GMK46304.1"/>
    </source>
</evidence>
<accession>A0ABQ6NQK6</accession>
<protein>
    <recommendedName>
        <fullName evidence="3">Z-ring formation inhibitor MciZ</fullName>
    </recommendedName>
</protein>
<sequence>MKQYLTHNELRLVGKAWEIQSQLRKLSRMDIPLQKLLSPQKTK</sequence>
<organism evidence="1 2">
    <name type="scientific">Paenibacillus glycanilyticus</name>
    <dbReference type="NCBI Taxonomy" id="126569"/>
    <lineage>
        <taxon>Bacteria</taxon>
        <taxon>Bacillati</taxon>
        <taxon>Bacillota</taxon>
        <taxon>Bacilli</taxon>
        <taxon>Bacillales</taxon>
        <taxon>Paenibacillaceae</taxon>
        <taxon>Paenibacillus</taxon>
    </lineage>
</organism>
<comment type="caution">
    <text evidence="1">The sequence shown here is derived from an EMBL/GenBank/DDBJ whole genome shotgun (WGS) entry which is preliminary data.</text>
</comment>
<keyword evidence="2" id="KW-1185">Reference proteome</keyword>
<name>A0ABQ6NQK6_9BACL</name>
<dbReference type="RefSeq" id="WP_015843925.1">
    <property type="nucleotide sequence ID" value="NZ_BTCL01000011.1"/>
</dbReference>
<dbReference type="Proteomes" id="UP001285921">
    <property type="component" value="Unassembled WGS sequence"/>
</dbReference>
<reference evidence="1 2" key="1">
    <citation type="submission" date="2023-05" db="EMBL/GenBank/DDBJ databases">
        <title>Draft genome of Paenibacillus sp. CCS26.</title>
        <authorList>
            <person name="Akita H."/>
            <person name="Shinto Y."/>
            <person name="Kimura Z."/>
        </authorList>
    </citation>
    <scope>NUCLEOTIDE SEQUENCE [LARGE SCALE GENOMIC DNA]</scope>
    <source>
        <strain evidence="1 2">CCS26</strain>
    </source>
</reference>
<evidence type="ECO:0000313" key="2">
    <source>
        <dbReference type="Proteomes" id="UP001285921"/>
    </source>
</evidence>